<evidence type="ECO:0000313" key="3">
    <source>
        <dbReference type="Proteomes" id="UP001379533"/>
    </source>
</evidence>
<keyword evidence="1" id="KW-0812">Transmembrane</keyword>
<keyword evidence="3" id="KW-1185">Reference proteome</keyword>
<feature type="transmembrane region" description="Helical" evidence="1">
    <location>
        <begin position="98"/>
        <end position="121"/>
    </location>
</feature>
<dbReference type="Proteomes" id="UP001379533">
    <property type="component" value="Chromosome"/>
</dbReference>
<feature type="transmembrane region" description="Helical" evidence="1">
    <location>
        <begin position="39"/>
        <end position="61"/>
    </location>
</feature>
<keyword evidence="1" id="KW-1133">Transmembrane helix</keyword>
<sequence>MGAMGLGFSLLLVPLSIVWPDLASSFIYDPTATNAYRAWAYVSFGIDTVLTIVLLITGIGIFKMRGWARTNALIFGAVSVVITITEQALKYAMNPGVFGGLIGIIGGTLLGLALPVVMLVVMSRAGTKARFEAANAVTPRG</sequence>
<proteinExistence type="predicted"/>
<gene>
    <name evidence="2" type="ORF">LZC95_00705</name>
</gene>
<keyword evidence="1" id="KW-0472">Membrane</keyword>
<reference evidence="2 3" key="1">
    <citation type="submission" date="2021-12" db="EMBL/GenBank/DDBJ databases">
        <title>Discovery of the Pendulisporaceae a myxobacterial family with distinct sporulation behavior and unique specialized metabolism.</title>
        <authorList>
            <person name="Garcia R."/>
            <person name="Popoff A."/>
            <person name="Bader C.D."/>
            <person name="Loehr J."/>
            <person name="Walesch S."/>
            <person name="Walt C."/>
            <person name="Boldt J."/>
            <person name="Bunk B."/>
            <person name="Haeckl F.J.F.P.J."/>
            <person name="Gunesch A.P."/>
            <person name="Birkelbach J."/>
            <person name="Nuebel U."/>
            <person name="Pietschmann T."/>
            <person name="Bach T."/>
            <person name="Mueller R."/>
        </authorList>
    </citation>
    <scope>NUCLEOTIDE SEQUENCE [LARGE SCALE GENOMIC DNA]</scope>
    <source>
        <strain evidence="2 3">MSr12523</strain>
    </source>
</reference>
<feature type="transmembrane region" description="Helical" evidence="1">
    <location>
        <begin position="73"/>
        <end position="92"/>
    </location>
</feature>
<evidence type="ECO:0000313" key="2">
    <source>
        <dbReference type="EMBL" id="WXA95360.1"/>
    </source>
</evidence>
<accession>A0ABZ2KE48</accession>
<protein>
    <submittedName>
        <fullName evidence="2">Uncharacterized protein</fullName>
    </submittedName>
</protein>
<name>A0ABZ2KE48_9BACT</name>
<organism evidence="2 3">
    <name type="scientific">Pendulispora brunnea</name>
    <dbReference type="NCBI Taxonomy" id="2905690"/>
    <lineage>
        <taxon>Bacteria</taxon>
        <taxon>Pseudomonadati</taxon>
        <taxon>Myxococcota</taxon>
        <taxon>Myxococcia</taxon>
        <taxon>Myxococcales</taxon>
        <taxon>Sorangiineae</taxon>
        <taxon>Pendulisporaceae</taxon>
        <taxon>Pendulispora</taxon>
    </lineage>
</organism>
<dbReference type="RefSeq" id="WP_394845967.1">
    <property type="nucleotide sequence ID" value="NZ_CP089982.1"/>
</dbReference>
<evidence type="ECO:0000256" key="1">
    <source>
        <dbReference type="SAM" id="Phobius"/>
    </source>
</evidence>
<dbReference type="EMBL" id="CP089982">
    <property type="protein sequence ID" value="WXA95360.1"/>
    <property type="molecule type" value="Genomic_DNA"/>
</dbReference>